<gene>
    <name evidence="2" type="ORF">SKAU_G00379930</name>
</gene>
<keyword evidence="3" id="KW-1185">Reference proteome</keyword>
<dbReference type="Proteomes" id="UP001152622">
    <property type="component" value="Chromosome 19"/>
</dbReference>
<comment type="caution">
    <text evidence="2">The sequence shown here is derived from an EMBL/GenBank/DDBJ whole genome shotgun (WGS) entry which is preliminary data.</text>
</comment>
<accession>A0A9Q1EDG2</accession>
<name>A0A9Q1EDG2_SYNKA</name>
<evidence type="ECO:0000313" key="2">
    <source>
        <dbReference type="EMBL" id="KAJ8336773.1"/>
    </source>
</evidence>
<organism evidence="2 3">
    <name type="scientific">Synaphobranchus kaupii</name>
    <name type="common">Kaup's arrowtooth eel</name>
    <dbReference type="NCBI Taxonomy" id="118154"/>
    <lineage>
        <taxon>Eukaryota</taxon>
        <taxon>Metazoa</taxon>
        <taxon>Chordata</taxon>
        <taxon>Craniata</taxon>
        <taxon>Vertebrata</taxon>
        <taxon>Euteleostomi</taxon>
        <taxon>Actinopterygii</taxon>
        <taxon>Neopterygii</taxon>
        <taxon>Teleostei</taxon>
        <taxon>Anguilliformes</taxon>
        <taxon>Synaphobranchidae</taxon>
        <taxon>Synaphobranchus</taxon>
    </lineage>
</organism>
<dbReference type="EMBL" id="JAINUF010000019">
    <property type="protein sequence ID" value="KAJ8336773.1"/>
    <property type="molecule type" value="Genomic_DNA"/>
</dbReference>
<reference evidence="2" key="1">
    <citation type="journal article" date="2023" name="Science">
        <title>Genome structures resolve the early diversification of teleost fishes.</title>
        <authorList>
            <person name="Parey E."/>
            <person name="Louis A."/>
            <person name="Montfort J."/>
            <person name="Bouchez O."/>
            <person name="Roques C."/>
            <person name="Iampietro C."/>
            <person name="Lluch J."/>
            <person name="Castinel A."/>
            <person name="Donnadieu C."/>
            <person name="Desvignes T."/>
            <person name="Floi Bucao C."/>
            <person name="Jouanno E."/>
            <person name="Wen M."/>
            <person name="Mejri S."/>
            <person name="Dirks R."/>
            <person name="Jansen H."/>
            <person name="Henkel C."/>
            <person name="Chen W.J."/>
            <person name="Zahm M."/>
            <person name="Cabau C."/>
            <person name="Klopp C."/>
            <person name="Thompson A.W."/>
            <person name="Robinson-Rechavi M."/>
            <person name="Braasch I."/>
            <person name="Lecointre G."/>
            <person name="Bobe J."/>
            <person name="Postlethwait J.H."/>
            <person name="Berthelot C."/>
            <person name="Roest Crollius H."/>
            <person name="Guiguen Y."/>
        </authorList>
    </citation>
    <scope>NUCLEOTIDE SEQUENCE</scope>
    <source>
        <strain evidence="2">WJC10195</strain>
    </source>
</reference>
<evidence type="ECO:0000256" key="1">
    <source>
        <dbReference type="SAM" id="MobiDB-lite"/>
    </source>
</evidence>
<dbReference type="AlphaFoldDB" id="A0A9Q1EDG2"/>
<sequence length="79" mass="8331">MEPHSRISRELRRGESDLLPLGVNPPLRPACGGPASPRGLGSDFLELDLPSPSPAPLERGSPRLVPGDHASLTVSLTET</sequence>
<proteinExistence type="predicted"/>
<feature type="compositionally biased region" description="Basic and acidic residues" evidence="1">
    <location>
        <begin position="1"/>
        <end position="16"/>
    </location>
</feature>
<feature type="region of interest" description="Disordered" evidence="1">
    <location>
        <begin position="1"/>
        <end position="79"/>
    </location>
</feature>
<protein>
    <submittedName>
        <fullName evidence="2">Uncharacterized protein</fullName>
    </submittedName>
</protein>
<evidence type="ECO:0000313" key="3">
    <source>
        <dbReference type="Proteomes" id="UP001152622"/>
    </source>
</evidence>